<sequence>MRTLNENLLAKYDQALAETDDLLATYYPGDRPVRQPIHTLYVPADRYTPDLPYQYGQQALELVEKHGGMRRLADDVLGSSLNAELRQQVADAVVTKLNIEPIEDLRLDFEDGFGHRSDAEEDEWAEKAGRAIAQTWLTGAQESPKVSPTPFAGIRFKCFEQDTRRRALATLDLFLYGLLDEYKKATGRYQIPQELVLTLPKVTTVAQVEVMVAAAKEIEQAYGLDEGTIKFEVQVETPQVIIAQDGTFEVSHVIKAGEGRVTSLHYGTYDYSASLGVAAAYQSMEHNVADFAKDVMQVAIAGTGVHISDGSTNILPIGDEEQVRAAWALHARLVTRHLERGIYQGWDLHYAQLPTRFLATFAFYRKGFAAAATRLDNYVHQKDSAIMDEPATAKSLAAYLQRALSCGAVTGEEIEANAGVSLDQLAHLARTGYMPKVNA</sequence>
<proteinExistence type="predicted"/>
<protein>
    <submittedName>
        <fullName evidence="4">DUF6986 family protein</fullName>
    </submittedName>
</protein>
<evidence type="ECO:0000256" key="2">
    <source>
        <dbReference type="ARBA" id="ARBA00022723"/>
    </source>
</evidence>
<reference evidence="4 5" key="1">
    <citation type="submission" date="2024-09" db="EMBL/GenBank/DDBJ databases">
        <authorList>
            <person name="Sun Q."/>
            <person name="Mori K."/>
        </authorList>
    </citation>
    <scope>NUCLEOTIDE SEQUENCE [LARGE SCALE GENOMIC DNA]</scope>
    <source>
        <strain evidence="4 5">NCAIM B.02604</strain>
    </source>
</reference>
<evidence type="ECO:0000313" key="4">
    <source>
        <dbReference type="EMBL" id="MFC0582873.1"/>
    </source>
</evidence>
<dbReference type="PANTHER" id="PTHR32308">
    <property type="entry name" value="LYASE BETA SUBUNIT, PUTATIVE (AFU_ORTHOLOGUE AFUA_4G13030)-RELATED"/>
    <property type="match status" value="1"/>
</dbReference>
<keyword evidence="5" id="KW-1185">Reference proteome</keyword>
<dbReference type="EMBL" id="JBHLUB010000032">
    <property type="protein sequence ID" value="MFC0582873.1"/>
    <property type="molecule type" value="Genomic_DNA"/>
</dbReference>
<dbReference type="SUPFAM" id="SSF51621">
    <property type="entry name" value="Phosphoenolpyruvate/pyruvate domain"/>
    <property type="match status" value="1"/>
</dbReference>
<dbReference type="InterPro" id="IPR040442">
    <property type="entry name" value="Pyrv_kinase-like_dom_sf"/>
</dbReference>
<keyword evidence="3" id="KW-0460">Magnesium</keyword>
<dbReference type="Pfam" id="PF22484">
    <property type="entry name" value="DUF6986"/>
    <property type="match status" value="1"/>
</dbReference>
<comment type="caution">
    <text evidence="4">The sequence shown here is derived from an EMBL/GenBank/DDBJ whole genome shotgun (WGS) entry which is preliminary data.</text>
</comment>
<comment type="cofactor">
    <cofactor evidence="1">
        <name>Mg(2+)</name>
        <dbReference type="ChEBI" id="CHEBI:18420"/>
    </cofactor>
</comment>
<evidence type="ECO:0000256" key="1">
    <source>
        <dbReference type="ARBA" id="ARBA00001946"/>
    </source>
</evidence>
<keyword evidence="2" id="KW-0479">Metal-binding</keyword>
<dbReference type="Gene3D" id="3.20.20.60">
    <property type="entry name" value="Phosphoenolpyruvate-binding domains"/>
    <property type="match status" value="1"/>
</dbReference>
<dbReference type="InterPro" id="IPR054255">
    <property type="entry name" value="DUF6986"/>
</dbReference>
<organism evidence="4 5">
    <name type="scientific">Micrococcoides hystricis</name>
    <dbReference type="NCBI Taxonomy" id="1572761"/>
    <lineage>
        <taxon>Bacteria</taxon>
        <taxon>Bacillati</taxon>
        <taxon>Actinomycetota</taxon>
        <taxon>Actinomycetes</taxon>
        <taxon>Micrococcales</taxon>
        <taxon>Micrococcaceae</taxon>
        <taxon>Micrococcoides</taxon>
    </lineage>
</organism>
<dbReference type="Proteomes" id="UP001589862">
    <property type="component" value="Unassembled WGS sequence"/>
</dbReference>
<evidence type="ECO:0000313" key="5">
    <source>
        <dbReference type="Proteomes" id="UP001589862"/>
    </source>
</evidence>
<dbReference type="PANTHER" id="PTHR32308:SF10">
    <property type="entry name" value="CITRATE LYASE SUBUNIT BETA"/>
    <property type="match status" value="1"/>
</dbReference>
<accession>A0ABV6PDE1</accession>
<name>A0ABV6PDE1_9MICC</name>
<dbReference type="RefSeq" id="WP_377460380.1">
    <property type="nucleotide sequence ID" value="NZ_JBHLUB010000032.1"/>
</dbReference>
<evidence type="ECO:0000256" key="3">
    <source>
        <dbReference type="ARBA" id="ARBA00022842"/>
    </source>
</evidence>
<dbReference type="InterPro" id="IPR015813">
    <property type="entry name" value="Pyrv/PenolPyrv_kinase-like_dom"/>
</dbReference>
<gene>
    <name evidence="4" type="ORF">ACFFFR_10885</name>
</gene>